<feature type="active site" description="Proton donor" evidence="12">
    <location>
        <position position="116"/>
    </location>
</feature>
<dbReference type="PANTHER" id="PTHR43783:SF1">
    <property type="entry name" value="UDP-N-ACETYLGLUCOSAMINE 1-CARBOXYVINYLTRANSFERASE"/>
    <property type="match status" value="1"/>
</dbReference>
<dbReference type="GO" id="GO:0071555">
    <property type="term" value="P:cell wall organization"/>
    <property type="evidence" value="ECO:0007669"/>
    <property type="project" value="UniProtKB-KW"/>
</dbReference>
<keyword evidence="8 12" id="KW-0131">Cell cycle</keyword>
<dbReference type="InterPro" id="IPR001986">
    <property type="entry name" value="Enolpyruvate_Tfrase_dom"/>
</dbReference>
<dbReference type="InterPro" id="IPR050068">
    <property type="entry name" value="MurA_subfamily"/>
</dbReference>
<organism evidence="14 15">
    <name type="scientific">Brockia lithotrophica</name>
    <dbReference type="NCBI Taxonomy" id="933949"/>
    <lineage>
        <taxon>Bacteria</taxon>
        <taxon>Bacillati</taxon>
        <taxon>Bacillota</taxon>
        <taxon>Bacilli</taxon>
        <taxon>Bacillales</taxon>
        <taxon>Bacillales Family X. Incertae Sedis</taxon>
        <taxon>Brockia</taxon>
    </lineage>
</organism>
<dbReference type="NCBIfam" id="TIGR01072">
    <property type="entry name" value="murA"/>
    <property type="match status" value="1"/>
</dbReference>
<dbReference type="Proteomes" id="UP000267019">
    <property type="component" value="Unassembled WGS sequence"/>
</dbReference>
<comment type="subcellular location">
    <subcellularLocation>
        <location evidence="1 12">Cytoplasm</location>
    </subcellularLocation>
</comment>
<comment type="similarity">
    <text evidence="10 12">Belongs to the EPSP synthase family. MurA subfamily.</text>
</comment>
<dbReference type="PANTHER" id="PTHR43783">
    <property type="entry name" value="UDP-N-ACETYLGLUCOSAMINE 1-CARBOXYVINYLTRANSFERASE"/>
    <property type="match status" value="1"/>
</dbReference>
<evidence type="ECO:0000256" key="2">
    <source>
        <dbReference type="ARBA" id="ARBA00004752"/>
    </source>
</evidence>
<evidence type="ECO:0000256" key="6">
    <source>
        <dbReference type="ARBA" id="ARBA00022960"/>
    </source>
</evidence>
<keyword evidence="15" id="KW-1185">Reference proteome</keyword>
<feature type="binding site" evidence="12">
    <location>
        <position position="92"/>
    </location>
    <ligand>
        <name>UDP-N-acetyl-alpha-D-glucosamine</name>
        <dbReference type="ChEBI" id="CHEBI:57705"/>
    </ligand>
</feature>
<dbReference type="GO" id="GO:0019277">
    <property type="term" value="P:UDP-N-acetylgalactosamine biosynthetic process"/>
    <property type="evidence" value="ECO:0007669"/>
    <property type="project" value="InterPro"/>
</dbReference>
<evidence type="ECO:0000313" key="15">
    <source>
        <dbReference type="Proteomes" id="UP000267019"/>
    </source>
</evidence>
<evidence type="ECO:0000256" key="11">
    <source>
        <dbReference type="ARBA" id="ARBA00047527"/>
    </source>
</evidence>
<comment type="function">
    <text evidence="12">Cell wall formation. Adds enolpyruvyl to UDP-N-acetylglucosamine.</text>
</comment>
<dbReference type="EC" id="2.5.1.7" evidence="12"/>
<sequence length="426" mass="46247">MSHLLIEGGRPLVGRHKVYGAKNAALPILAATVLARDTFEIENVPDLLDLKIMIAILHALGARVRREGTTLYVDTREIHRTEVPEELMGQMRSSLFLMGPLVARYREATLYRPGGCAIGTRRIDFHVEGLRRLGARVVEEGGRIEARALALRGATIVLPYPSVGATENLMMAAALAEGTTRIVNAAREPEIEDLGRFLNAMGARVYGAGEATIVVEGVRELRGTRHRVIPDRIVAGTFLFAAAITGGDVVLEDARPEHMEAVLDLLATSGAELEVGADTIRLRGKLPPRPLPRVVTAPHPGFPTDLQPQLVTYLTQSEGTSVVVETVFDGRFRHAEELVRMGAKIYVDQRTAVIEGPTRLKGERVRAYDLRGGAALVLAGLAAEGTTRVYGLTHIDRGYMRIEEELAALGASIRRVSATREEEAAG</sequence>
<evidence type="ECO:0000256" key="8">
    <source>
        <dbReference type="ARBA" id="ARBA00023306"/>
    </source>
</evidence>
<dbReference type="GO" id="GO:0051301">
    <property type="term" value="P:cell division"/>
    <property type="evidence" value="ECO:0007669"/>
    <property type="project" value="UniProtKB-KW"/>
</dbReference>
<dbReference type="InterPro" id="IPR013792">
    <property type="entry name" value="RNA3'P_cycl/enolpyr_Trfase_a/b"/>
</dbReference>
<dbReference type="GO" id="GO:0008360">
    <property type="term" value="P:regulation of cell shape"/>
    <property type="evidence" value="ECO:0007669"/>
    <property type="project" value="UniProtKB-KW"/>
</dbReference>
<evidence type="ECO:0000256" key="7">
    <source>
        <dbReference type="ARBA" id="ARBA00022984"/>
    </source>
</evidence>
<comment type="caution">
    <text evidence="14">The sequence shown here is derived from an EMBL/GenBank/DDBJ whole genome shotgun (WGS) entry which is preliminary data.</text>
</comment>
<keyword evidence="3 12" id="KW-0963">Cytoplasm</keyword>
<dbReference type="GO" id="GO:0005737">
    <property type="term" value="C:cytoplasm"/>
    <property type="evidence" value="ECO:0007669"/>
    <property type="project" value="UniProtKB-SubCell"/>
</dbReference>
<dbReference type="Gene3D" id="3.65.10.10">
    <property type="entry name" value="Enolpyruvate transferase domain"/>
    <property type="match status" value="2"/>
</dbReference>
<comment type="catalytic activity">
    <reaction evidence="11 12">
        <text>phosphoenolpyruvate + UDP-N-acetyl-alpha-D-glucosamine = UDP-N-acetyl-3-O-(1-carboxyvinyl)-alpha-D-glucosamine + phosphate</text>
        <dbReference type="Rhea" id="RHEA:18681"/>
        <dbReference type="ChEBI" id="CHEBI:43474"/>
        <dbReference type="ChEBI" id="CHEBI:57705"/>
        <dbReference type="ChEBI" id="CHEBI:58702"/>
        <dbReference type="ChEBI" id="CHEBI:68483"/>
        <dbReference type="EC" id="2.5.1.7"/>
    </reaction>
</comment>
<accession>A0A660L4Z1</accession>
<reference evidence="14 15" key="1">
    <citation type="submission" date="2018-10" db="EMBL/GenBank/DDBJ databases">
        <title>Genomic Encyclopedia of Type Strains, Phase IV (KMG-IV): sequencing the most valuable type-strain genomes for metagenomic binning, comparative biology and taxonomic classification.</title>
        <authorList>
            <person name="Goeker M."/>
        </authorList>
    </citation>
    <scope>NUCLEOTIDE SEQUENCE [LARGE SCALE GENOMIC DNA]</scope>
    <source>
        <strain evidence="14 15">DSM 22653</strain>
    </source>
</reference>
<feature type="binding site" evidence="12">
    <location>
        <position position="305"/>
    </location>
    <ligand>
        <name>UDP-N-acetyl-alpha-D-glucosamine</name>
        <dbReference type="ChEBI" id="CHEBI:57705"/>
    </ligand>
</feature>
<dbReference type="InterPro" id="IPR005750">
    <property type="entry name" value="UDP_GlcNAc_COvinyl_MurA"/>
</dbReference>
<evidence type="ECO:0000313" key="14">
    <source>
        <dbReference type="EMBL" id="RKQ88488.1"/>
    </source>
</evidence>
<feature type="modified residue" description="2-(S-cysteinyl)pyruvic acid O-phosphothioketal" evidence="12">
    <location>
        <position position="116"/>
    </location>
</feature>
<dbReference type="Pfam" id="PF00275">
    <property type="entry name" value="EPSP_synthase"/>
    <property type="match status" value="1"/>
</dbReference>
<dbReference type="NCBIfam" id="NF006873">
    <property type="entry name" value="PRK09369.1"/>
    <property type="match status" value="1"/>
</dbReference>
<keyword evidence="5 12" id="KW-0808">Transferase</keyword>
<dbReference type="HAMAP" id="MF_00111">
    <property type="entry name" value="MurA"/>
    <property type="match status" value="1"/>
</dbReference>
<evidence type="ECO:0000256" key="10">
    <source>
        <dbReference type="ARBA" id="ARBA00038367"/>
    </source>
</evidence>
<evidence type="ECO:0000256" key="5">
    <source>
        <dbReference type="ARBA" id="ARBA00022679"/>
    </source>
</evidence>
<evidence type="ECO:0000256" key="4">
    <source>
        <dbReference type="ARBA" id="ARBA00022618"/>
    </source>
</evidence>
<dbReference type="GO" id="GO:0008760">
    <property type="term" value="F:UDP-N-acetylglucosamine 1-carboxyvinyltransferase activity"/>
    <property type="evidence" value="ECO:0007669"/>
    <property type="project" value="UniProtKB-UniRule"/>
</dbReference>
<comment type="pathway">
    <text evidence="2 12">Cell wall biogenesis; peptidoglycan biosynthesis.</text>
</comment>
<feature type="binding site" evidence="12">
    <location>
        <begin position="22"/>
        <end position="23"/>
    </location>
    <ligand>
        <name>phosphoenolpyruvate</name>
        <dbReference type="ChEBI" id="CHEBI:58702"/>
    </ligand>
</feature>
<gene>
    <name evidence="12" type="primary">murA</name>
    <name evidence="14" type="ORF">C7438_0121</name>
</gene>
<protein>
    <recommendedName>
        <fullName evidence="12">UDP-N-acetylglucosamine 1-carboxyvinyltransferase</fullName>
        <ecNumber evidence="12">2.5.1.7</ecNumber>
    </recommendedName>
    <alternativeName>
        <fullName evidence="12">Enoylpyruvate transferase</fullName>
    </alternativeName>
    <alternativeName>
        <fullName evidence="12">UDP-N-acetylglucosamine enolpyruvyl transferase</fullName>
        <shortName evidence="12">EPT</shortName>
    </alternativeName>
</protein>
<dbReference type="AlphaFoldDB" id="A0A660L4Z1"/>
<evidence type="ECO:0000259" key="13">
    <source>
        <dbReference type="Pfam" id="PF00275"/>
    </source>
</evidence>
<evidence type="ECO:0000256" key="1">
    <source>
        <dbReference type="ARBA" id="ARBA00004496"/>
    </source>
</evidence>
<dbReference type="EMBL" id="RBIJ01000001">
    <property type="protein sequence ID" value="RKQ88488.1"/>
    <property type="molecule type" value="Genomic_DNA"/>
</dbReference>
<dbReference type="SUPFAM" id="SSF55205">
    <property type="entry name" value="EPT/RTPC-like"/>
    <property type="match status" value="1"/>
</dbReference>
<evidence type="ECO:0000256" key="12">
    <source>
        <dbReference type="HAMAP-Rule" id="MF_00111"/>
    </source>
</evidence>
<evidence type="ECO:0000256" key="3">
    <source>
        <dbReference type="ARBA" id="ARBA00022490"/>
    </source>
</evidence>
<keyword evidence="6 12" id="KW-0133">Cell shape</keyword>
<dbReference type="OrthoDB" id="9803760at2"/>
<dbReference type="CDD" id="cd01555">
    <property type="entry name" value="UdpNAET"/>
    <property type="match status" value="1"/>
</dbReference>
<comment type="caution">
    <text evidence="12">Lacks conserved residue(s) required for the propagation of feature annotation.</text>
</comment>
<dbReference type="UniPathway" id="UPA00219"/>
<keyword evidence="12" id="KW-0670">Pyruvate</keyword>
<evidence type="ECO:0000256" key="9">
    <source>
        <dbReference type="ARBA" id="ARBA00023316"/>
    </source>
</evidence>
<name>A0A660L4Z1_9BACL</name>
<feature type="domain" description="Enolpyruvate transferase" evidence="13">
    <location>
        <begin position="7"/>
        <end position="406"/>
    </location>
</feature>
<dbReference type="RefSeq" id="WP_121443423.1">
    <property type="nucleotide sequence ID" value="NZ_RBIJ01000001.1"/>
</dbReference>
<keyword evidence="4 12" id="KW-0132">Cell division</keyword>
<proteinExistence type="inferred from homology"/>
<dbReference type="InterPro" id="IPR036968">
    <property type="entry name" value="Enolpyruvate_Tfrase_sf"/>
</dbReference>
<keyword evidence="9 12" id="KW-0961">Cell wall biogenesis/degradation</keyword>
<feature type="binding site" evidence="12">
    <location>
        <position position="327"/>
    </location>
    <ligand>
        <name>UDP-N-acetyl-alpha-D-glucosamine</name>
        <dbReference type="ChEBI" id="CHEBI:57705"/>
    </ligand>
</feature>
<keyword evidence="7 12" id="KW-0573">Peptidoglycan synthesis</keyword>
<dbReference type="GO" id="GO:0009252">
    <property type="term" value="P:peptidoglycan biosynthetic process"/>
    <property type="evidence" value="ECO:0007669"/>
    <property type="project" value="UniProtKB-UniRule"/>
</dbReference>